<dbReference type="PANTHER" id="PTHR22775:SF47">
    <property type="entry name" value="MEIOTICALLY UP-REGULATED GENE 122 PROTEIN"/>
    <property type="match status" value="1"/>
</dbReference>
<dbReference type="PANTHER" id="PTHR22775">
    <property type="entry name" value="SORTING NEXIN"/>
    <property type="match status" value="1"/>
</dbReference>
<dbReference type="PROSITE" id="PS51207">
    <property type="entry name" value="PXA"/>
    <property type="match status" value="1"/>
</dbReference>
<feature type="region of interest" description="Disordered" evidence="2">
    <location>
        <begin position="689"/>
        <end position="858"/>
    </location>
</feature>
<dbReference type="InterPro" id="IPR036871">
    <property type="entry name" value="PX_dom_sf"/>
</dbReference>
<dbReference type="InParanoid" id="A0A2K1QJQ8"/>
<evidence type="ECO:0000313" key="6">
    <source>
        <dbReference type="Proteomes" id="UP000243797"/>
    </source>
</evidence>
<feature type="compositionally biased region" description="Polar residues" evidence="2">
    <location>
        <begin position="427"/>
        <end position="451"/>
    </location>
</feature>
<dbReference type="Pfam" id="PF02194">
    <property type="entry name" value="PXA"/>
    <property type="match status" value="1"/>
</dbReference>
<dbReference type="InterPro" id="IPR013937">
    <property type="entry name" value="Sorting_nexin_C"/>
</dbReference>
<evidence type="ECO:0000256" key="2">
    <source>
        <dbReference type="SAM" id="MobiDB-lite"/>
    </source>
</evidence>
<organism evidence="5 6">
    <name type="scientific">Sphaceloma murrayae</name>
    <dbReference type="NCBI Taxonomy" id="2082308"/>
    <lineage>
        <taxon>Eukaryota</taxon>
        <taxon>Fungi</taxon>
        <taxon>Dikarya</taxon>
        <taxon>Ascomycota</taxon>
        <taxon>Pezizomycotina</taxon>
        <taxon>Dothideomycetes</taxon>
        <taxon>Dothideomycetidae</taxon>
        <taxon>Myriangiales</taxon>
        <taxon>Elsinoaceae</taxon>
        <taxon>Sphaceloma</taxon>
    </lineage>
</organism>
<dbReference type="Pfam" id="PF08628">
    <property type="entry name" value="Nexin_C"/>
    <property type="match status" value="1"/>
</dbReference>
<keyword evidence="3" id="KW-0472">Membrane</keyword>
<feature type="compositionally biased region" description="Low complexity" evidence="2">
    <location>
        <begin position="741"/>
        <end position="766"/>
    </location>
</feature>
<feature type="region of interest" description="Disordered" evidence="2">
    <location>
        <begin position="377"/>
        <end position="398"/>
    </location>
</feature>
<dbReference type="STRING" id="2082308.A0A2K1QJQ8"/>
<feature type="compositionally biased region" description="Low complexity" evidence="2">
    <location>
        <begin position="700"/>
        <end position="714"/>
    </location>
</feature>
<dbReference type="SMART" id="SM00313">
    <property type="entry name" value="PXA"/>
    <property type="match status" value="1"/>
</dbReference>
<feature type="compositionally biased region" description="Basic and acidic residues" evidence="2">
    <location>
        <begin position="717"/>
        <end position="739"/>
    </location>
</feature>
<protein>
    <recommendedName>
        <fullName evidence="4">PXA domain-containing protein</fullName>
    </recommendedName>
</protein>
<reference evidence="5 6" key="1">
    <citation type="submission" date="2017-06" db="EMBL/GenBank/DDBJ databases">
        <title>Draft genome sequence of a variant of Elsinoe murrayae.</title>
        <authorList>
            <person name="Cheng Q."/>
        </authorList>
    </citation>
    <scope>NUCLEOTIDE SEQUENCE [LARGE SCALE GENOMIC DNA]</scope>
    <source>
        <strain evidence="5 6">CQ-2017a</strain>
    </source>
</reference>
<accession>A0A2K1QJQ8</accession>
<evidence type="ECO:0000259" key="4">
    <source>
        <dbReference type="PROSITE" id="PS51207"/>
    </source>
</evidence>
<feature type="region of interest" description="Disordered" evidence="2">
    <location>
        <begin position="422"/>
        <end position="460"/>
    </location>
</feature>
<dbReference type="GO" id="GO:0035091">
    <property type="term" value="F:phosphatidylinositol binding"/>
    <property type="evidence" value="ECO:0007669"/>
    <property type="project" value="InterPro"/>
</dbReference>
<proteinExistence type="inferred from homology"/>
<keyword evidence="3" id="KW-1133">Transmembrane helix</keyword>
<dbReference type="SUPFAM" id="SSF64268">
    <property type="entry name" value="PX domain"/>
    <property type="match status" value="1"/>
</dbReference>
<comment type="caution">
    <text evidence="5">The sequence shown here is derived from an EMBL/GenBank/DDBJ whole genome shotgun (WGS) entry which is preliminary data.</text>
</comment>
<evidence type="ECO:0000313" key="5">
    <source>
        <dbReference type="EMBL" id="PNS15395.1"/>
    </source>
</evidence>
<dbReference type="InterPro" id="IPR003114">
    <property type="entry name" value="Phox_assoc"/>
</dbReference>
<feature type="region of interest" description="Disordered" evidence="2">
    <location>
        <begin position="1"/>
        <end position="42"/>
    </location>
</feature>
<name>A0A2K1QJQ8_9PEZI</name>
<feature type="compositionally biased region" description="Basic and acidic residues" evidence="2">
    <location>
        <begin position="835"/>
        <end position="844"/>
    </location>
</feature>
<dbReference type="OrthoDB" id="41200at2759"/>
<feature type="transmembrane region" description="Helical" evidence="3">
    <location>
        <begin position="85"/>
        <end position="106"/>
    </location>
</feature>
<evidence type="ECO:0000256" key="3">
    <source>
        <dbReference type="SAM" id="Phobius"/>
    </source>
</evidence>
<keyword evidence="6" id="KW-1185">Reference proteome</keyword>
<dbReference type="AlphaFoldDB" id="A0A2K1QJQ8"/>
<evidence type="ECO:0000256" key="1">
    <source>
        <dbReference type="ARBA" id="ARBA00010883"/>
    </source>
</evidence>
<feature type="compositionally biased region" description="Basic and acidic residues" evidence="2">
    <location>
        <begin position="28"/>
        <end position="42"/>
    </location>
</feature>
<sequence>MDNTDIDDSDRLAVPDETEPSTPQNAPERGESAEKAASSSKDHGSLQLGVIVQDWMNRALHFFSHASNETLGACFVGLGASTYLVLGRLGLVIIGVVGGIVLHATWENAAIGTGSNDEIAAREARKRREAGLEVVRRVWNWRDQKEDDTVKDHDEEDDDDVELKLYQGKMLDFSEFQPQTAEALDTFTSAVIRDYVKWWYSPVLPGEEGFPAACRQTLTAFLLSVSKHVSHKRPTEMFLNFVINSSSILVAFFAELSAALNASPNSDAASAIDTYIQMKPDSSLAQMLEGKAQAKKLDIVSEDILQNYLDPKAYNFPPVRNFLLQVTSKLVLGMTLESCSKPDWINGWIVYLLEDGEPEIMQVIDAGVENVPDQIDGSSAIAEAPGPSRSPEHKRHVSRAEEAMEEALQEAKRLTQLIAEDEAKKAQAQSDHLVSSGELSEVTTQGMRTPTSSQSESEMVESSRVVGEPALDLPAESIQTSSTAHQQFTSFDQIIPPSGPETPGSISEEPKSILTLHNAKISIFDDSIPGEKSVWKSKPNVDFLIQIEPADSRFPGWMIARKHMDFEVLHEVLRRISVITGVRFTESHGDLPNWKKLTKPSFRAELEQYLLDAMKFQQLAECEGMKRFLEKDQGLVKSPTSSKAFGWPDPLSMGKGVMDVLAKAPKEVAGGGKVIFGGVSSVLGGVKKASVPTPQPMRTASANSLSVNAASPSVERQSSDLARRHANGELDMGPRESLDRPSSTKQQPSQTQPSMSSQMSVTSRPSIDAKPPPLVESGIDTHPVLPHDLSTLNLPPPPSAIDEYETPASGISPRAQPRASVEVTQTSPARPSDVSNRETPRPSLDKTNQPATAARKVTRDPKLNAPLTEQETTVTIDLLFAVISELYTLSSAWTFRRTLLQAARTFLLRPGNPQLEAIRQMLQESVIDANSSDAGVAKMILKTRENSLPTEEELKLWPPPLSDKESEELRVKARKLLVERGMPQALTSVMGAAASGEALGKVFDCLQVRAVAKSLMFGMMLQGLRAVIQ</sequence>
<gene>
    <name evidence="5" type="ORF">CAC42_654</name>
</gene>
<feature type="domain" description="PXA" evidence="4">
    <location>
        <begin position="177"/>
        <end position="357"/>
    </location>
</feature>
<dbReference type="CDD" id="cd06093">
    <property type="entry name" value="PX_domain"/>
    <property type="match status" value="1"/>
</dbReference>
<dbReference type="EMBL" id="NKHZ01000070">
    <property type="protein sequence ID" value="PNS15395.1"/>
    <property type="molecule type" value="Genomic_DNA"/>
</dbReference>
<keyword evidence="3" id="KW-0812">Transmembrane</keyword>
<dbReference type="Proteomes" id="UP000243797">
    <property type="component" value="Unassembled WGS sequence"/>
</dbReference>
<comment type="similarity">
    <text evidence="1">Belongs to the sorting nexin family.</text>
</comment>